<keyword evidence="2 4" id="KW-0560">Oxidoreductase</keyword>
<dbReference type="GO" id="GO:0010181">
    <property type="term" value="F:FMN binding"/>
    <property type="evidence" value="ECO:0007669"/>
    <property type="project" value="InterPro"/>
</dbReference>
<dbReference type="InterPro" id="IPR001155">
    <property type="entry name" value="OxRdtase_FMN_N"/>
</dbReference>
<dbReference type="SUPFAM" id="SSF51395">
    <property type="entry name" value="FMN-linked oxidoreductases"/>
    <property type="match status" value="1"/>
</dbReference>
<evidence type="ECO:0000256" key="2">
    <source>
        <dbReference type="ARBA" id="ARBA00023002"/>
    </source>
</evidence>
<protein>
    <submittedName>
        <fullName evidence="4">NADPH dehydrogenase</fullName>
        <ecNumber evidence="4">1.6.99.1</ecNumber>
    </submittedName>
</protein>
<dbReference type="EMBL" id="SJPM01000001">
    <property type="protein sequence ID" value="TWU03095.1"/>
    <property type="molecule type" value="Genomic_DNA"/>
</dbReference>
<feature type="domain" description="NADH:flavin oxidoreductase/NADH oxidase N-terminal" evidence="3">
    <location>
        <begin position="44"/>
        <end position="272"/>
    </location>
</feature>
<dbReference type="Gene3D" id="3.20.20.70">
    <property type="entry name" value="Aldolase class I"/>
    <property type="match status" value="1"/>
</dbReference>
<keyword evidence="5" id="KW-1185">Reference proteome</keyword>
<evidence type="ECO:0000313" key="4">
    <source>
        <dbReference type="EMBL" id="TWU03095.1"/>
    </source>
</evidence>
<evidence type="ECO:0000256" key="1">
    <source>
        <dbReference type="ARBA" id="ARBA00022630"/>
    </source>
</evidence>
<accession>A0A5C6ASW8</accession>
<dbReference type="PANTHER" id="PTHR43656">
    <property type="entry name" value="BINDING OXIDOREDUCTASE, PUTATIVE (AFU_ORTHOLOGUE AFUA_2G08260)-RELATED"/>
    <property type="match status" value="1"/>
</dbReference>
<organism evidence="4 5">
    <name type="scientific">Neorhodopirellula pilleata</name>
    <dbReference type="NCBI Taxonomy" id="2714738"/>
    <lineage>
        <taxon>Bacteria</taxon>
        <taxon>Pseudomonadati</taxon>
        <taxon>Planctomycetota</taxon>
        <taxon>Planctomycetia</taxon>
        <taxon>Pirellulales</taxon>
        <taxon>Pirellulaceae</taxon>
        <taxon>Neorhodopirellula</taxon>
    </lineage>
</organism>
<reference evidence="4 5" key="1">
    <citation type="submission" date="2019-02" db="EMBL/GenBank/DDBJ databases">
        <title>Deep-cultivation of Planctomycetes and their phenomic and genomic characterization uncovers novel biology.</title>
        <authorList>
            <person name="Wiegand S."/>
            <person name="Jogler M."/>
            <person name="Boedeker C."/>
            <person name="Pinto D."/>
            <person name="Vollmers J."/>
            <person name="Rivas-Marin E."/>
            <person name="Kohn T."/>
            <person name="Peeters S.H."/>
            <person name="Heuer A."/>
            <person name="Rast P."/>
            <person name="Oberbeckmann S."/>
            <person name="Bunk B."/>
            <person name="Jeske O."/>
            <person name="Meyerdierks A."/>
            <person name="Storesund J.E."/>
            <person name="Kallscheuer N."/>
            <person name="Luecker S."/>
            <person name="Lage O.M."/>
            <person name="Pohl T."/>
            <person name="Merkel B.J."/>
            <person name="Hornburger P."/>
            <person name="Mueller R.-W."/>
            <person name="Bruemmer F."/>
            <person name="Labrenz M."/>
            <person name="Spormann A.M."/>
            <person name="Op Den Camp H."/>
            <person name="Overmann J."/>
            <person name="Amann R."/>
            <person name="Jetten M.S.M."/>
            <person name="Mascher T."/>
            <person name="Medema M.H."/>
            <person name="Devos D.P."/>
            <person name="Kaster A.-K."/>
            <person name="Ovreas L."/>
            <person name="Rohde M."/>
            <person name="Galperin M.Y."/>
            <person name="Jogler C."/>
        </authorList>
    </citation>
    <scope>NUCLEOTIDE SEQUENCE [LARGE SCALE GENOMIC DNA]</scope>
    <source>
        <strain evidence="4 5">Pla100</strain>
    </source>
</reference>
<dbReference type="OrthoDB" id="9772736at2"/>
<dbReference type="InterPro" id="IPR051799">
    <property type="entry name" value="NADH_flavin_oxidoreductase"/>
</dbReference>
<gene>
    <name evidence="4" type="primary">namA_1</name>
    <name evidence="4" type="ORF">Pla100_00130</name>
</gene>
<dbReference type="AlphaFoldDB" id="A0A5C6ASW8"/>
<keyword evidence="1" id="KW-0285">Flavoprotein</keyword>
<evidence type="ECO:0000259" key="3">
    <source>
        <dbReference type="Pfam" id="PF00724"/>
    </source>
</evidence>
<dbReference type="InterPro" id="IPR013785">
    <property type="entry name" value="Aldolase_TIM"/>
</dbReference>
<dbReference type="GO" id="GO:0003959">
    <property type="term" value="F:NADPH dehydrogenase activity"/>
    <property type="evidence" value="ECO:0007669"/>
    <property type="project" value="UniProtKB-EC"/>
</dbReference>
<proteinExistence type="predicted"/>
<name>A0A5C6ASW8_9BACT</name>
<dbReference type="RefSeq" id="WP_146575681.1">
    <property type="nucleotide sequence ID" value="NZ_SJPM01000001.1"/>
</dbReference>
<dbReference type="EC" id="1.6.99.1" evidence="4"/>
<evidence type="ECO:0000313" key="5">
    <source>
        <dbReference type="Proteomes" id="UP000316213"/>
    </source>
</evidence>
<dbReference type="Proteomes" id="UP000316213">
    <property type="component" value="Unassembled WGS sequence"/>
</dbReference>
<dbReference type="PANTHER" id="PTHR43656:SF2">
    <property type="entry name" value="BINDING OXIDOREDUCTASE, PUTATIVE (AFU_ORTHOLOGUE AFUA_2G08260)-RELATED"/>
    <property type="match status" value="1"/>
</dbReference>
<sequence>MSYPRIAGLKNYDAFTAHLQESGIDLPSEAVVQSGADSPLAESLQVHGQTIGNRFCILPMEGWDGTSDGKPTDLTRRRWRNFGLSGAKWMWGGEAVAVRHDGRANPNQLVLNEANLADIASLRQELIDTHEEHFDRSDDLMIGLQLTHSGRYARPNEKKKAEPRTVQRNVVLDRRVGVTDDSAMFSDEELDRLIADFIDAACLVEKIGFTFVDVKHCHGYLGHELLSGVDRQGKYGGSFENRTRFLRDIVQGIRGATRNLQIGVRLSVFDFVPHCPGPDQVGVPEPDSEPNKVFGATPDGLGVDLTEPSRFVRLMHDLGIRMVCTTAGSPYYTPHLQRPAYFPPSDGYHPPEDPLVGVARQIAAVAELKRQHREILFIGSGYTYLQDYLPHVAQAVVRGGLADSIGLGRMVLSYPDLPADVIAGRVWQRKKVCRTFSDCTTAPRQGIISGCYPLDPFYKKREEHDWLKAAKKAVV</sequence>
<comment type="caution">
    <text evidence="4">The sequence shown here is derived from an EMBL/GenBank/DDBJ whole genome shotgun (WGS) entry which is preliminary data.</text>
</comment>
<dbReference type="Pfam" id="PF00724">
    <property type="entry name" value="Oxidored_FMN"/>
    <property type="match status" value="1"/>
</dbReference>